<evidence type="ECO:0000256" key="2">
    <source>
        <dbReference type="ARBA" id="ARBA00022692"/>
    </source>
</evidence>
<evidence type="ECO:0000256" key="4">
    <source>
        <dbReference type="ARBA" id="ARBA00023136"/>
    </source>
</evidence>
<dbReference type="InterPro" id="IPR032808">
    <property type="entry name" value="DoxX"/>
</dbReference>
<keyword evidence="7" id="KW-1185">Reference proteome</keyword>
<evidence type="ECO:0000313" key="7">
    <source>
        <dbReference type="Proteomes" id="UP001241748"/>
    </source>
</evidence>
<organism evidence="6 7">
    <name type="scientific">Neobacillus driksii</name>
    <dbReference type="NCBI Taxonomy" id="3035913"/>
    <lineage>
        <taxon>Bacteria</taxon>
        <taxon>Bacillati</taxon>
        <taxon>Bacillota</taxon>
        <taxon>Bacilli</taxon>
        <taxon>Bacillales</taxon>
        <taxon>Bacillaceae</taxon>
        <taxon>Neobacillus</taxon>
    </lineage>
</organism>
<keyword evidence="2 5" id="KW-0812">Transmembrane</keyword>
<evidence type="ECO:0000256" key="1">
    <source>
        <dbReference type="ARBA" id="ARBA00004141"/>
    </source>
</evidence>
<keyword evidence="3 5" id="KW-1133">Transmembrane helix</keyword>
<feature type="transmembrane region" description="Helical" evidence="5">
    <location>
        <begin position="96"/>
        <end position="114"/>
    </location>
</feature>
<dbReference type="RefSeq" id="WP_306075356.1">
    <property type="nucleotide sequence ID" value="NZ_JAROBZ020000001.1"/>
</dbReference>
<sequence>MEVLTYVLQGILALMFLMAGFGKVTGSKMHVEAFTHWRLPQWFRVVTGLVELAGAVLLIVGYWVPASAMAGALLLAVTGIGGILTHVRVKDSFKDTAMILFLAILSFVVLYLYLA</sequence>
<name>A0ABV4YQC3_9BACI</name>
<evidence type="ECO:0000313" key="6">
    <source>
        <dbReference type="EMBL" id="MFB3166942.1"/>
    </source>
</evidence>
<dbReference type="Proteomes" id="UP001241748">
    <property type="component" value="Unassembled WGS sequence"/>
</dbReference>
<evidence type="ECO:0000256" key="3">
    <source>
        <dbReference type="ARBA" id="ARBA00022989"/>
    </source>
</evidence>
<protein>
    <submittedName>
        <fullName evidence="6">DoxX family protein</fullName>
    </submittedName>
</protein>
<gene>
    <name evidence="6" type="ORF">P5G62_007450</name>
</gene>
<evidence type="ECO:0000256" key="5">
    <source>
        <dbReference type="SAM" id="Phobius"/>
    </source>
</evidence>
<dbReference type="EMBL" id="JAROBZ020000001">
    <property type="protein sequence ID" value="MFB3166942.1"/>
    <property type="molecule type" value="Genomic_DNA"/>
</dbReference>
<dbReference type="Pfam" id="PF13564">
    <property type="entry name" value="DoxX_2"/>
    <property type="match status" value="1"/>
</dbReference>
<comment type="caution">
    <text evidence="6">The sequence shown here is derived from an EMBL/GenBank/DDBJ whole genome shotgun (WGS) entry which is preliminary data.</text>
</comment>
<feature type="transmembrane region" description="Helical" evidence="5">
    <location>
        <begin position="6"/>
        <end position="24"/>
    </location>
</feature>
<feature type="transmembrane region" description="Helical" evidence="5">
    <location>
        <begin position="70"/>
        <end position="89"/>
    </location>
</feature>
<keyword evidence="4 5" id="KW-0472">Membrane</keyword>
<accession>A0ABV4YQC3</accession>
<comment type="subcellular location">
    <subcellularLocation>
        <location evidence="1">Membrane</location>
        <topology evidence="1">Multi-pass membrane protein</topology>
    </subcellularLocation>
</comment>
<reference evidence="6 7" key="1">
    <citation type="submission" date="2024-05" db="EMBL/GenBank/DDBJ databases">
        <authorList>
            <person name="Venkateswaran K."/>
        </authorList>
    </citation>
    <scope>NUCLEOTIDE SEQUENCE [LARGE SCALE GENOMIC DNA]</scope>
    <source>
        <strain evidence="6 7">179-C4-2-HS</strain>
    </source>
</reference>
<feature type="transmembrane region" description="Helical" evidence="5">
    <location>
        <begin position="45"/>
        <end position="64"/>
    </location>
</feature>
<proteinExistence type="predicted"/>